<dbReference type="InterPro" id="IPR011044">
    <property type="entry name" value="Quino_amine_DH_bsu"/>
</dbReference>
<dbReference type="InterPro" id="IPR040768">
    <property type="entry name" value="Vid27_PH"/>
</dbReference>
<feature type="domain" description="Vacuolar import/degradation Vid27 C-terminal" evidence="2">
    <location>
        <begin position="410"/>
        <end position="758"/>
    </location>
</feature>
<dbReference type="SUPFAM" id="SSF50969">
    <property type="entry name" value="YVTN repeat-like/Quinoprotein amine dehydrogenase"/>
    <property type="match status" value="1"/>
</dbReference>
<evidence type="ECO:0000259" key="2">
    <source>
        <dbReference type="Pfam" id="PF08553"/>
    </source>
</evidence>
<dbReference type="InterPro" id="IPR040979">
    <property type="entry name" value="Vid27_N"/>
</dbReference>
<protein>
    <submittedName>
        <fullName evidence="5">VID27 cytoplasmic protein</fullName>
    </submittedName>
</protein>
<sequence length="772" mass="87606">MFMLRNLFGKVWSDPQASELAKIPNGALYLVRQDHIRSSRECIYLAAMASIRRTSTEFHYELAISRVFDRGEVLDEDEDDDSERSFLIDEQLEFRQATYEGQPSFVWKDVAGDMFEFVANGATKATVDFFEVNYLKAAFERKYQRSSENVSDVELEALRYVPGRINGPIPQSRAIREKSANEEIVTSFQRFKSQSVSSPPKLNPSKKVTVADNGEILSEEPAVLYLWSLQEGKFIPQATSTAQLAETENFVFWILAKESDRKSGTSIILAHPVTADINGRWSKVHLSFTWNVYTFPTPERMVTETWCFKFDEAGSYQRFQDRMNICLWETLNQMRWGKIKADEQAYAESSWQDEDVEMTDAEVEEELEQERAREEDEEDEEDVHEIMTAYDEDEDEDEERQALKSAKGVTNSHLAVGHVVDRSFVVRGNKIGVFRHTDDDKIKYASTINKIATPKGEVFTPKKVMLHDRDHTMLLMNDNNPNSLFQMDLERGKVVEEWKVDDDRKLVEIAPDSKFAGLTGQQTLVGTSHNALFRIDPRQSGNKIVDSETKQYVTKNEFSTVTTTQGGKVAVGSNKGELRLFDTIGKNAKTALPAIGDPIIGLDTTKDGRWIVATTRTYLMVVDTLIGAGRFSGQLGFDRSFPADAKPIPRRLQLRPEHVAYMGSEVSFTPARFNTGPDQEEKTIVTSSGPFVIAWDFKKVQQGRLDKYDIKQYADKVIEDQFKFGNDKNIVVALSNDVLSIDKKLLQRPTRASLSTPAKLLRSKSGIVNSPY</sequence>
<evidence type="ECO:0000313" key="6">
    <source>
        <dbReference type="Proteomes" id="UP000030653"/>
    </source>
</evidence>
<feature type="region of interest" description="Disordered" evidence="1">
    <location>
        <begin position="363"/>
        <end position="383"/>
    </location>
</feature>
<dbReference type="InterPro" id="IPR040458">
    <property type="entry name" value="Vid27"/>
</dbReference>
<dbReference type="InterPro" id="IPR013863">
    <property type="entry name" value="VID27_C"/>
</dbReference>
<dbReference type="Pfam" id="PF17747">
    <property type="entry name" value="VID27_PH"/>
    <property type="match status" value="1"/>
</dbReference>
<dbReference type="STRING" id="1858805.M5G7C9"/>
<proteinExistence type="predicted"/>
<evidence type="ECO:0000259" key="4">
    <source>
        <dbReference type="Pfam" id="PF17748"/>
    </source>
</evidence>
<keyword evidence="6" id="KW-1185">Reference proteome</keyword>
<dbReference type="GO" id="GO:0005634">
    <property type="term" value="C:nucleus"/>
    <property type="evidence" value="ECO:0007669"/>
    <property type="project" value="TreeGrafter"/>
</dbReference>
<dbReference type="PANTHER" id="PTHR31913:SF0">
    <property type="entry name" value="VACUOLAR IMPORT AND DEGRADATION PROTEIN 27"/>
    <property type="match status" value="1"/>
</dbReference>
<dbReference type="OrthoDB" id="10251113at2759"/>
<evidence type="ECO:0000256" key="1">
    <source>
        <dbReference type="SAM" id="MobiDB-lite"/>
    </source>
</evidence>
<dbReference type="Pfam" id="PF08553">
    <property type="entry name" value="VID27"/>
    <property type="match status" value="1"/>
</dbReference>
<dbReference type="Pfam" id="PF17748">
    <property type="entry name" value="VID27_N"/>
    <property type="match status" value="1"/>
</dbReference>
<dbReference type="EMBL" id="JH795855">
    <property type="protein sequence ID" value="EJU06131.1"/>
    <property type="molecule type" value="Genomic_DNA"/>
</dbReference>
<organism evidence="5 6">
    <name type="scientific">Dacryopinax primogenitus (strain DJM 731)</name>
    <name type="common">Brown rot fungus</name>
    <dbReference type="NCBI Taxonomy" id="1858805"/>
    <lineage>
        <taxon>Eukaryota</taxon>
        <taxon>Fungi</taxon>
        <taxon>Dikarya</taxon>
        <taxon>Basidiomycota</taxon>
        <taxon>Agaricomycotina</taxon>
        <taxon>Dacrymycetes</taxon>
        <taxon>Dacrymycetales</taxon>
        <taxon>Dacrymycetaceae</taxon>
        <taxon>Dacryopinax</taxon>
    </lineage>
</organism>
<dbReference type="GO" id="GO:0005737">
    <property type="term" value="C:cytoplasm"/>
    <property type="evidence" value="ECO:0007669"/>
    <property type="project" value="TreeGrafter"/>
</dbReference>
<dbReference type="OMA" id="RLNETKW"/>
<accession>M5G7C9</accession>
<feature type="domain" description="Vid27 PH-like" evidence="3">
    <location>
        <begin position="215"/>
        <end position="330"/>
    </location>
</feature>
<evidence type="ECO:0000259" key="3">
    <source>
        <dbReference type="Pfam" id="PF17747"/>
    </source>
</evidence>
<reference evidence="5 6" key="1">
    <citation type="journal article" date="2012" name="Science">
        <title>The Paleozoic origin of enzymatic lignin decomposition reconstructed from 31 fungal genomes.</title>
        <authorList>
            <person name="Floudas D."/>
            <person name="Binder M."/>
            <person name="Riley R."/>
            <person name="Barry K."/>
            <person name="Blanchette R.A."/>
            <person name="Henrissat B."/>
            <person name="Martinez A.T."/>
            <person name="Otillar R."/>
            <person name="Spatafora J.W."/>
            <person name="Yadav J.S."/>
            <person name="Aerts A."/>
            <person name="Benoit I."/>
            <person name="Boyd A."/>
            <person name="Carlson A."/>
            <person name="Copeland A."/>
            <person name="Coutinho P.M."/>
            <person name="de Vries R.P."/>
            <person name="Ferreira P."/>
            <person name="Findley K."/>
            <person name="Foster B."/>
            <person name="Gaskell J."/>
            <person name="Glotzer D."/>
            <person name="Gorecki P."/>
            <person name="Heitman J."/>
            <person name="Hesse C."/>
            <person name="Hori C."/>
            <person name="Igarashi K."/>
            <person name="Jurgens J.A."/>
            <person name="Kallen N."/>
            <person name="Kersten P."/>
            <person name="Kohler A."/>
            <person name="Kuees U."/>
            <person name="Kumar T.K.A."/>
            <person name="Kuo A."/>
            <person name="LaButti K."/>
            <person name="Larrondo L.F."/>
            <person name="Lindquist E."/>
            <person name="Ling A."/>
            <person name="Lombard V."/>
            <person name="Lucas S."/>
            <person name="Lundell T."/>
            <person name="Martin R."/>
            <person name="McLaughlin D.J."/>
            <person name="Morgenstern I."/>
            <person name="Morin E."/>
            <person name="Murat C."/>
            <person name="Nagy L.G."/>
            <person name="Nolan M."/>
            <person name="Ohm R.A."/>
            <person name="Patyshakuliyeva A."/>
            <person name="Rokas A."/>
            <person name="Ruiz-Duenas F.J."/>
            <person name="Sabat G."/>
            <person name="Salamov A."/>
            <person name="Samejima M."/>
            <person name="Schmutz J."/>
            <person name="Slot J.C."/>
            <person name="St John F."/>
            <person name="Stenlid J."/>
            <person name="Sun H."/>
            <person name="Sun S."/>
            <person name="Syed K."/>
            <person name="Tsang A."/>
            <person name="Wiebenga A."/>
            <person name="Young D."/>
            <person name="Pisabarro A."/>
            <person name="Eastwood D.C."/>
            <person name="Martin F."/>
            <person name="Cullen D."/>
            <person name="Grigoriev I.V."/>
            <person name="Hibbett D.S."/>
        </authorList>
    </citation>
    <scope>NUCLEOTIDE SEQUENCE [LARGE SCALE GENOMIC DNA]</scope>
    <source>
        <strain evidence="5 6">DJM-731 SS1</strain>
    </source>
</reference>
<feature type="domain" description="Vid27 N-terminal" evidence="4">
    <location>
        <begin position="1"/>
        <end position="157"/>
    </location>
</feature>
<dbReference type="PANTHER" id="PTHR31913">
    <property type="entry name" value="VACUOLAR IMPORT AND DEGRADATION PROTEIN 27"/>
    <property type="match status" value="1"/>
</dbReference>
<dbReference type="GeneID" id="63690707"/>
<name>M5G7C9_DACPD</name>
<dbReference type="AlphaFoldDB" id="M5G7C9"/>
<dbReference type="Proteomes" id="UP000030653">
    <property type="component" value="Unassembled WGS sequence"/>
</dbReference>
<dbReference type="RefSeq" id="XP_040633025.1">
    <property type="nucleotide sequence ID" value="XM_040775645.1"/>
</dbReference>
<gene>
    <name evidence="5" type="ORF">DACRYDRAFT_60719</name>
</gene>
<evidence type="ECO:0000313" key="5">
    <source>
        <dbReference type="EMBL" id="EJU06131.1"/>
    </source>
</evidence>
<dbReference type="HOGENOM" id="CLU_007002_0_0_1"/>